<organism evidence="1 2">
    <name type="scientific">Abeliophyllum distichum</name>
    <dbReference type="NCBI Taxonomy" id="126358"/>
    <lineage>
        <taxon>Eukaryota</taxon>
        <taxon>Viridiplantae</taxon>
        <taxon>Streptophyta</taxon>
        <taxon>Embryophyta</taxon>
        <taxon>Tracheophyta</taxon>
        <taxon>Spermatophyta</taxon>
        <taxon>Magnoliopsida</taxon>
        <taxon>eudicotyledons</taxon>
        <taxon>Gunneridae</taxon>
        <taxon>Pentapetalae</taxon>
        <taxon>asterids</taxon>
        <taxon>lamiids</taxon>
        <taxon>Lamiales</taxon>
        <taxon>Oleaceae</taxon>
        <taxon>Forsythieae</taxon>
        <taxon>Abeliophyllum</taxon>
    </lineage>
</organism>
<sequence length="128" mass="14770">MSYNYTKWTQHNEQLGAALGSSTTNMFSISITSDDIDCENDQVMDIIKDTYPCASHHHEQNVLEEDDDTLGDNLMSNMCRQEVDKYERLSKEVQKKTLSWLQKFLCTNNNCGVYAIESKESDDQQMLQ</sequence>
<protein>
    <submittedName>
        <fullName evidence="1">Uncharacterized protein</fullName>
    </submittedName>
</protein>
<proteinExistence type="predicted"/>
<evidence type="ECO:0000313" key="2">
    <source>
        <dbReference type="Proteomes" id="UP001604336"/>
    </source>
</evidence>
<dbReference type="Proteomes" id="UP001604336">
    <property type="component" value="Unassembled WGS sequence"/>
</dbReference>
<dbReference type="AlphaFoldDB" id="A0ABD1U1D9"/>
<accession>A0ABD1U1D9</accession>
<gene>
    <name evidence="1" type="ORF">Adt_15065</name>
</gene>
<keyword evidence="2" id="KW-1185">Reference proteome</keyword>
<name>A0ABD1U1D9_9LAMI</name>
<dbReference type="EMBL" id="JBFOLK010000004">
    <property type="protein sequence ID" value="KAL2518818.1"/>
    <property type="molecule type" value="Genomic_DNA"/>
</dbReference>
<evidence type="ECO:0000313" key="1">
    <source>
        <dbReference type="EMBL" id="KAL2518818.1"/>
    </source>
</evidence>
<comment type="caution">
    <text evidence="1">The sequence shown here is derived from an EMBL/GenBank/DDBJ whole genome shotgun (WGS) entry which is preliminary data.</text>
</comment>
<reference evidence="2" key="1">
    <citation type="submission" date="2024-07" db="EMBL/GenBank/DDBJ databases">
        <title>Two chromosome-level genome assemblies of Korean endemic species Abeliophyllum distichum and Forsythia ovata (Oleaceae).</title>
        <authorList>
            <person name="Jang H."/>
        </authorList>
    </citation>
    <scope>NUCLEOTIDE SEQUENCE [LARGE SCALE GENOMIC DNA]</scope>
</reference>